<organism evidence="1 2">
    <name type="scientific">Staphylococcus microti</name>
    <dbReference type="NCBI Taxonomy" id="569857"/>
    <lineage>
        <taxon>Bacteria</taxon>
        <taxon>Bacillati</taxon>
        <taxon>Bacillota</taxon>
        <taxon>Bacilli</taxon>
        <taxon>Bacillales</taxon>
        <taxon>Staphylococcaceae</taxon>
        <taxon>Staphylococcus</taxon>
    </lineage>
</organism>
<gene>
    <name evidence="1" type="ORF">NCTC13832_02445</name>
</gene>
<dbReference type="Proteomes" id="UP000254100">
    <property type="component" value="Unassembled WGS sequence"/>
</dbReference>
<sequence>MATTNLDKFLIIEKMMSEARELLESYLNSMEERYEYMIVLRKEYTKLSQVLDKVQQRVFKQGDKLDIDADVKNVVQSAKKRIDECIEAIEEDSTYEGDQRSIKQLKLAREKLEGNFDEDDIGESWRLLKVRKIEIEELDVLMDLIDAMEDGQQDKSESIVKKIDRLKSNYINGFAHYRDAIEKGENIQKEIDEVIADLEDGGYKREFELLLEARPNIIGERVLRPDPQPLLEILTPIKSAGLEYFQSGNKNSQSYELNVVFSKALAFMRRALLEGREYVGTRNAFNRLNRAFEELSNYMYERFHQLGGKPQNYHGHDNRK</sequence>
<dbReference type="AlphaFoldDB" id="A0A380I6Z6"/>
<evidence type="ECO:0000313" key="2">
    <source>
        <dbReference type="Proteomes" id="UP000254100"/>
    </source>
</evidence>
<name>A0A380I6Z6_9STAP</name>
<dbReference type="RefSeq" id="WP_042740171.1">
    <property type="nucleotide sequence ID" value="NZ_PPRJ01000005.1"/>
</dbReference>
<dbReference type="EMBL" id="UHDT01000004">
    <property type="protein sequence ID" value="SUN02206.1"/>
    <property type="molecule type" value="Genomic_DNA"/>
</dbReference>
<dbReference type="OrthoDB" id="2414341at2"/>
<accession>A0A380I6Z6</accession>
<protein>
    <submittedName>
        <fullName evidence="1">Uncharacterized protein</fullName>
    </submittedName>
</protein>
<evidence type="ECO:0000313" key="1">
    <source>
        <dbReference type="EMBL" id="SUN02206.1"/>
    </source>
</evidence>
<reference evidence="1 2" key="1">
    <citation type="submission" date="2018-06" db="EMBL/GenBank/DDBJ databases">
        <authorList>
            <consortium name="Pathogen Informatics"/>
            <person name="Doyle S."/>
        </authorList>
    </citation>
    <scope>NUCLEOTIDE SEQUENCE [LARGE SCALE GENOMIC DNA]</scope>
    <source>
        <strain evidence="1 2">NCTC13832</strain>
    </source>
</reference>
<proteinExistence type="predicted"/>